<organism evidence="1 2">
    <name type="scientific">Heterorhabditis bacteriophora</name>
    <name type="common">Entomopathogenic nematode worm</name>
    <dbReference type="NCBI Taxonomy" id="37862"/>
    <lineage>
        <taxon>Eukaryota</taxon>
        <taxon>Metazoa</taxon>
        <taxon>Ecdysozoa</taxon>
        <taxon>Nematoda</taxon>
        <taxon>Chromadorea</taxon>
        <taxon>Rhabditida</taxon>
        <taxon>Rhabditina</taxon>
        <taxon>Rhabditomorpha</taxon>
        <taxon>Strongyloidea</taxon>
        <taxon>Heterorhabditidae</taxon>
        <taxon>Heterorhabditis</taxon>
    </lineage>
</organism>
<reference evidence="2" key="1">
    <citation type="submission" date="2016-11" db="UniProtKB">
        <authorList>
            <consortium name="WormBaseParasite"/>
        </authorList>
    </citation>
    <scope>IDENTIFICATION</scope>
</reference>
<accession>A0A1I7X7K5</accession>
<dbReference type="AlphaFoldDB" id="A0A1I7X7K5"/>
<name>A0A1I7X7K5_HETBA</name>
<proteinExistence type="predicted"/>
<evidence type="ECO:0000313" key="1">
    <source>
        <dbReference type="Proteomes" id="UP000095283"/>
    </source>
</evidence>
<dbReference type="Proteomes" id="UP000095283">
    <property type="component" value="Unplaced"/>
</dbReference>
<protein>
    <submittedName>
        <fullName evidence="2">Uncharacterized protein</fullName>
    </submittedName>
</protein>
<keyword evidence="1" id="KW-1185">Reference proteome</keyword>
<evidence type="ECO:0000313" key="2">
    <source>
        <dbReference type="WBParaSite" id="Hba_13407"/>
    </source>
</evidence>
<sequence>MLTAVSMPHESLQNSNFDLFMNNSRIPQAIMVECEDAVWLGMATVVRFLFFTCFCHSDDFI</sequence>
<dbReference type="WBParaSite" id="Hba_13407">
    <property type="protein sequence ID" value="Hba_13407"/>
    <property type="gene ID" value="Hba_13407"/>
</dbReference>